<dbReference type="EMBL" id="LKAM01000009">
    <property type="protein sequence ID" value="KUM46802.1"/>
    <property type="molecule type" value="Genomic_DNA"/>
</dbReference>
<keyword evidence="1" id="KW-0496">Mitochondrion</keyword>
<proteinExistence type="predicted"/>
<evidence type="ECO:0000313" key="1">
    <source>
        <dbReference type="EMBL" id="KUM46802.1"/>
    </source>
</evidence>
<name>A0A101LWV3_PICGL</name>
<accession>A0A101LWV3</accession>
<organism evidence="1">
    <name type="scientific">Picea glauca</name>
    <name type="common">White spruce</name>
    <name type="synonym">Pinus glauca</name>
    <dbReference type="NCBI Taxonomy" id="3330"/>
    <lineage>
        <taxon>Eukaryota</taxon>
        <taxon>Viridiplantae</taxon>
        <taxon>Streptophyta</taxon>
        <taxon>Embryophyta</taxon>
        <taxon>Tracheophyta</taxon>
        <taxon>Spermatophyta</taxon>
        <taxon>Pinopsida</taxon>
        <taxon>Pinidae</taxon>
        <taxon>Conifers I</taxon>
        <taxon>Pinales</taxon>
        <taxon>Pinaceae</taxon>
        <taxon>Picea</taxon>
    </lineage>
</organism>
<geneLocation type="mitochondrion" evidence="1"/>
<dbReference type="AlphaFoldDB" id="A0A101LWV3"/>
<protein>
    <submittedName>
        <fullName evidence="1">Uncharacterized protein</fullName>
    </submittedName>
</protein>
<comment type="caution">
    <text evidence="1">The sequence shown here is derived from an EMBL/GenBank/DDBJ whole genome shotgun (WGS) entry which is preliminary data.</text>
</comment>
<gene>
    <name evidence="1" type="ORF">ABT39_MTgene6257</name>
</gene>
<reference evidence="1" key="1">
    <citation type="journal article" date="2015" name="Genome Biol. Evol.">
        <title>Organellar Genomes of White Spruce (Picea glauca): Assembly and Annotation.</title>
        <authorList>
            <person name="Jackman S.D."/>
            <person name="Warren R.L."/>
            <person name="Gibb E.A."/>
            <person name="Vandervalk B.P."/>
            <person name="Mohamadi H."/>
            <person name="Chu J."/>
            <person name="Raymond A."/>
            <person name="Pleasance S."/>
            <person name="Coope R."/>
            <person name="Wildung M.R."/>
            <person name="Ritland C.E."/>
            <person name="Bousquet J."/>
            <person name="Jones S.J."/>
            <person name="Bohlmann J."/>
            <person name="Birol I."/>
        </authorList>
    </citation>
    <scope>NUCLEOTIDE SEQUENCE [LARGE SCALE GENOMIC DNA]</scope>
    <source>
        <tissue evidence="1">Flushing bud</tissue>
    </source>
</reference>
<sequence>MRVDGFPRGMNNIIIGKNRMMKSASFLQRFWCTRDSLTKEYVWELAQRPWIAIPRERGRKLRMKGQRERGYFRLLVTLQSFLIGA</sequence>